<evidence type="ECO:0000313" key="1">
    <source>
        <dbReference type="EMBL" id="NAZ15379.1"/>
    </source>
</evidence>
<accession>A0A6L9G2E3</accession>
<protein>
    <submittedName>
        <fullName evidence="1">Uncharacterized protein</fullName>
    </submittedName>
</protein>
<evidence type="ECO:0000313" key="2">
    <source>
        <dbReference type="Proteomes" id="UP000477543"/>
    </source>
</evidence>
<dbReference type="Proteomes" id="UP000477543">
    <property type="component" value="Unassembled WGS sequence"/>
</dbReference>
<organism evidence="1 2">
    <name type="scientific">Glutamicibacter soli</name>
    <dbReference type="NCBI Taxonomy" id="453836"/>
    <lineage>
        <taxon>Bacteria</taxon>
        <taxon>Bacillati</taxon>
        <taxon>Actinomycetota</taxon>
        <taxon>Actinomycetes</taxon>
        <taxon>Micrococcales</taxon>
        <taxon>Micrococcaceae</taxon>
        <taxon>Glutamicibacter</taxon>
    </lineage>
</organism>
<sequence>MKKLLCRSDVAQIQKLRSSLYCERLKAIELLAPEGSYPGPEKWNISKGQADFLGVTHEGAFKNHYVLIEVEGLATQEQNREKSSQWSNLSDEQMFHGVDSYWGTFLRISAAQPERTSSETEFTFEELRELQAFLAPMGVSWYPALQSLRLLEGESFWSPDWRCGDVPIEPGTSRS</sequence>
<gene>
    <name evidence="1" type="ORF">GT020_04750</name>
</gene>
<dbReference type="AlphaFoldDB" id="A0A6L9G2E3"/>
<comment type="caution">
    <text evidence="1">The sequence shown here is derived from an EMBL/GenBank/DDBJ whole genome shotgun (WGS) entry which is preliminary data.</text>
</comment>
<dbReference type="EMBL" id="WYDN01000003">
    <property type="protein sequence ID" value="NAZ15379.1"/>
    <property type="molecule type" value="Genomic_DNA"/>
</dbReference>
<name>A0A6L9G2E3_9MICC</name>
<reference evidence="1 2" key="1">
    <citation type="submission" date="2020-01" db="EMBL/GenBank/DDBJ databases">
        <title>Glutamicibacter soli M275.</title>
        <authorList>
            <person name="Meng X."/>
        </authorList>
    </citation>
    <scope>NUCLEOTIDE SEQUENCE [LARGE SCALE GENOMIC DNA]</scope>
    <source>
        <strain evidence="1 2">M275</strain>
    </source>
</reference>
<proteinExistence type="predicted"/>
<dbReference type="RefSeq" id="WP_161447751.1">
    <property type="nucleotide sequence ID" value="NZ_WYDN01000003.1"/>
</dbReference>